<keyword evidence="6 9" id="KW-0863">Zinc-finger</keyword>
<evidence type="ECO:0000256" key="7">
    <source>
        <dbReference type="ARBA" id="ARBA00022833"/>
    </source>
</evidence>
<sequence>MQPELLVQLKNEIHSKCVAYDYNDAADNTLSDFIINLIQVDKSAEEVNNELLSLVGSDYDSNLTQWIFERKKQLEDSQSTVPIGQQQQHEEPQQREEGHQLTQESESMDITPKLARHDRDNRMFSKAIGSVIGHGNRSERSYHQGHSEHSRARSRSPVRRSSRSPGRDSSRYEQDRYSSRHDDQRPSRQEDDRNKASIFSRVGRSSTSTVDREDDRPSVFDRLGGAKPIIAAQTKHDSKKERCKYWPNCKNGDECVYFHPTTVCPDFPNCPKKAIECMFIHPEIAKPVVPQQIKKLPVPCRFFPYCSNPVCPFVHPTQPFFMQAKPSFATTGQRVQIPCKNGDNCTRPDCHFLHPKDPNPQSDIICKFDGACTRHNCFYKHTKENSPNKVFIPDNTNSRQFSVAEDEVVERIVVGNSADMITSQDQSFDQPSTTDMDSDVVMDAN</sequence>
<dbReference type="Gene3D" id="1.10.340.40">
    <property type="entry name" value="Nuclear abundant poly(A) RNA-bind protein 2, N-terminal domain"/>
    <property type="match status" value="1"/>
</dbReference>
<evidence type="ECO:0000256" key="3">
    <source>
        <dbReference type="ARBA" id="ARBA00015071"/>
    </source>
</evidence>
<evidence type="ECO:0000256" key="9">
    <source>
        <dbReference type="PROSITE-ProRule" id="PRU00723"/>
    </source>
</evidence>
<evidence type="ECO:0000313" key="13">
    <source>
        <dbReference type="Proteomes" id="UP000603453"/>
    </source>
</evidence>
<dbReference type="GO" id="GO:0005634">
    <property type="term" value="C:nucleus"/>
    <property type="evidence" value="ECO:0007669"/>
    <property type="project" value="UniProtKB-SubCell"/>
</dbReference>
<dbReference type="GO" id="GO:0005737">
    <property type="term" value="C:cytoplasm"/>
    <property type="evidence" value="ECO:0007669"/>
    <property type="project" value="TreeGrafter"/>
</dbReference>
<feature type="region of interest" description="Disordered" evidence="10">
    <location>
        <begin position="422"/>
        <end position="445"/>
    </location>
</feature>
<feature type="compositionally biased region" description="Basic and acidic residues" evidence="10">
    <location>
        <begin position="210"/>
        <end position="219"/>
    </location>
</feature>
<feature type="compositionally biased region" description="Acidic residues" evidence="10">
    <location>
        <begin position="436"/>
        <end position="445"/>
    </location>
</feature>
<evidence type="ECO:0000256" key="6">
    <source>
        <dbReference type="ARBA" id="ARBA00022771"/>
    </source>
</evidence>
<comment type="caution">
    <text evidence="12">The sequence shown here is derived from an EMBL/GenBank/DDBJ whole genome shotgun (WGS) entry which is preliminary data.</text>
</comment>
<dbReference type="SMART" id="SM00356">
    <property type="entry name" value="ZnF_C3H1"/>
    <property type="match status" value="5"/>
</dbReference>
<dbReference type="EMBL" id="JAEPRD010000007">
    <property type="protein sequence ID" value="KAG2211817.1"/>
    <property type="molecule type" value="Genomic_DNA"/>
</dbReference>
<feature type="domain" description="C3H1-type" evidence="11">
    <location>
        <begin position="237"/>
        <end position="262"/>
    </location>
</feature>
<dbReference type="GO" id="GO:0008143">
    <property type="term" value="F:poly(A) binding"/>
    <property type="evidence" value="ECO:0007669"/>
    <property type="project" value="InterPro"/>
</dbReference>
<keyword evidence="7 9" id="KW-0862">Zinc</keyword>
<feature type="region of interest" description="Disordered" evidence="10">
    <location>
        <begin position="129"/>
        <end position="225"/>
    </location>
</feature>
<keyword evidence="5" id="KW-0677">Repeat</keyword>
<dbReference type="FunFam" id="4.10.1000.40:FF:000006">
    <property type="entry name" value="Zinc finger CCCH domain-containing protein 14"/>
    <property type="match status" value="1"/>
</dbReference>
<keyword evidence="13" id="KW-1185">Reference proteome</keyword>
<dbReference type="AlphaFoldDB" id="A0A8H7RIU3"/>
<reference evidence="12" key="1">
    <citation type="submission" date="2020-12" db="EMBL/GenBank/DDBJ databases">
        <title>Metabolic potential, ecology and presence of endohyphal bacteria is reflected in genomic diversity of Mucoromycotina.</title>
        <authorList>
            <person name="Muszewska A."/>
            <person name="Okrasinska A."/>
            <person name="Steczkiewicz K."/>
            <person name="Drgas O."/>
            <person name="Orlowska M."/>
            <person name="Perlinska-Lenart U."/>
            <person name="Aleksandrzak-Piekarczyk T."/>
            <person name="Szatraj K."/>
            <person name="Zielenkiewicz U."/>
            <person name="Pilsyk S."/>
            <person name="Malc E."/>
            <person name="Mieczkowski P."/>
            <person name="Kruszewska J.S."/>
            <person name="Biernat P."/>
            <person name="Pawlowska J."/>
        </authorList>
    </citation>
    <scope>NUCLEOTIDE SEQUENCE</scope>
    <source>
        <strain evidence="12">WA0000017839</strain>
    </source>
</reference>
<feature type="compositionally biased region" description="Basic residues" evidence="10">
    <location>
        <begin position="152"/>
        <end position="162"/>
    </location>
</feature>
<protein>
    <recommendedName>
        <fullName evidence="3">Zinc finger CCCH domain-containing protein 14</fullName>
    </recommendedName>
</protein>
<name>A0A8H7RIU3_9FUNG</name>
<feature type="compositionally biased region" description="Basic and acidic residues" evidence="10">
    <location>
        <begin position="88"/>
        <end position="99"/>
    </location>
</feature>
<evidence type="ECO:0000256" key="5">
    <source>
        <dbReference type="ARBA" id="ARBA00022737"/>
    </source>
</evidence>
<dbReference type="PANTHER" id="PTHR14738">
    <property type="entry name" value="ZINC FINGER CCCH DOMAIN-CONTAINING PROTEIN 14"/>
    <property type="match status" value="1"/>
</dbReference>
<feature type="compositionally biased region" description="Polar residues" evidence="10">
    <location>
        <begin position="422"/>
        <end position="435"/>
    </location>
</feature>
<dbReference type="Gene3D" id="4.10.1000.30">
    <property type="match status" value="1"/>
</dbReference>
<feature type="region of interest" description="Disordered" evidence="10">
    <location>
        <begin position="76"/>
        <end position="110"/>
    </location>
</feature>
<feature type="compositionally biased region" description="Basic and acidic residues" evidence="10">
    <location>
        <begin position="136"/>
        <end position="151"/>
    </location>
</feature>
<feature type="zinc finger region" description="C3H1-type" evidence="9">
    <location>
        <begin position="237"/>
        <end position="262"/>
    </location>
</feature>
<evidence type="ECO:0000256" key="1">
    <source>
        <dbReference type="ARBA" id="ARBA00004123"/>
    </source>
</evidence>
<dbReference type="Gene3D" id="4.10.1000.40">
    <property type="match status" value="1"/>
</dbReference>
<dbReference type="GO" id="GO:0043488">
    <property type="term" value="P:regulation of mRNA stability"/>
    <property type="evidence" value="ECO:0007669"/>
    <property type="project" value="InterPro"/>
</dbReference>
<gene>
    <name evidence="12" type="ORF">INT47_004503</name>
</gene>
<comment type="similarity">
    <text evidence="2">Belongs to the ZC3H14 family.</text>
</comment>
<comment type="subcellular location">
    <subcellularLocation>
        <location evidence="1">Nucleus</location>
    </subcellularLocation>
</comment>
<dbReference type="GO" id="GO:0008270">
    <property type="term" value="F:zinc ion binding"/>
    <property type="evidence" value="ECO:0007669"/>
    <property type="project" value="UniProtKB-KW"/>
</dbReference>
<dbReference type="InterPro" id="IPR043094">
    <property type="entry name" value="Nab2/ZC3H14_N_sf"/>
</dbReference>
<feature type="compositionally biased region" description="Basic and acidic residues" evidence="10">
    <location>
        <begin position="165"/>
        <end position="195"/>
    </location>
</feature>
<evidence type="ECO:0000256" key="8">
    <source>
        <dbReference type="ARBA" id="ARBA00023242"/>
    </source>
</evidence>
<organism evidence="12 13">
    <name type="scientific">Mucor saturninus</name>
    <dbReference type="NCBI Taxonomy" id="64648"/>
    <lineage>
        <taxon>Eukaryota</taxon>
        <taxon>Fungi</taxon>
        <taxon>Fungi incertae sedis</taxon>
        <taxon>Mucoromycota</taxon>
        <taxon>Mucoromycotina</taxon>
        <taxon>Mucoromycetes</taxon>
        <taxon>Mucorales</taxon>
        <taxon>Mucorineae</taxon>
        <taxon>Mucoraceae</taxon>
        <taxon>Mucor</taxon>
    </lineage>
</organism>
<dbReference type="Pfam" id="PF14608">
    <property type="entry name" value="zf-CCCH_2"/>
    <property type="match status" value="5"/>
</dbReference>
<dbReference type="InterPro" id="IPR000571">
    <property type="entry name" value="Znf_CCCH"/>
</dbReference>
<accession>A0A8H7RIU3</accession>
<evidence type="ECO:0000313" key="12">
    <source>
        <dbReference type="EMBL" id="KAG2211817.1"/>
    </source>
</evidence>
<evidence type="ECO:0000256" key="4">
    <source>
        <dbReference type="ARBA" id="ARBA00022723"/>
    </source>
</evidence>
<dbReference type="Proteomes" id="UP000603453">
    <property type="component" value="Unassembled WGS sequence"/>
</dbReference>
<evidence type="ECO:0000259" key="11">
    <source>
        <dbReference type="PROSITE" id="PS50103"/>
    </source>
</evidence>
<dbReference type="OrthoDB" id="438553at2759"/>
<evidence type="ECO:0000256" key="10">
    <source>
        <dbReference type="SAM" id="MobiDB-lite"/>
    </source>
</evidence>
<evidence type="ECO:0000256" key="2">
    <source>
        <dbReference type="ARBA" id="ARBA00008423"/>
    </source>
</evidence>
<proteinExistence type="inferred from homology"/>
<dbReference type="PROSITE" id="PS50103">
    <property type="entry name" value="ZF_C3H1"/>
    <property type="match status" value="1"/>
</dbReference>
<keyword evidence="4 9" id="KW-0479">Metal-binding</keyword>
<dbReference type="PANTHER" id="PTHR14738:SF29">
    <property type="entry name" value="ZINC FINGER CCCH DOMAIN-CONTAINING PROTEIN 14"/>
    <property type="match status" value="1"/>
</dbReference>
<keyword evidence="8" id="KW-0539">Nucleus</keyword>
<dbReference type="InterPro" id="IPR040366">
    <property type="entry name" value="Nab2/ZC3H14"/>
</dbReference>